<reference evidence="2 3" key="1">
    <citation type="journal article" date="2019" name="Commun. Biol.">
        <title>The bagworm genome reveals a unique fibroin gene that provides high tensile strength.</title>
        <authorList>
            <person name="Kono N."/>
            <person name="Nakamura H."/>
            <person name="Ohtoshi R."/>
            <person name="Tomita M."/>
            <person name="Numata K."/>
            <person name="Arakawa K."/>
        </authorList>
    </citation>
    <scope>NUCLEOTIDE SEQUENCE [LARGE SCALE GENOMIC DNA]</scope>
</reference>
<gene>
    <name evidence="2" type="ORF">EVAR_27932_1</name>
</gene>
<dbReference type="Proteomes" id="UP000299102">
    <property type="component" value="Unassembled WGS sequence"/>
</dbReference>
<dbReference type="OrthoDB" id="8063408at2759"/>
<comment type="caution">
    <text evidence="2">The sequence shown here is derived from an EMBL/GenBank/DDBJ whole genome shotgun (WGS) entry which is preliminary data.</text>
</comment>
<organism evidence="2 3">
    <name type="scientific">Eumeta variegata</name>
    <name type="common">Bagworm moth</name>
    <name type="synonym">Eumeta japonica</name>
    <dbReference type="NCBI Taxonomy" id="151549"/>
    <lineage>
        <taxon>Eukaryota</taxon>
        <taxon>Metazoa</taxon>
        <taxon>Ecdysozoa</taxon>
        <taxon>Arthropoda</taxon>
        <taxon>Hexapoda</taxon>
        <taxon>Insecta</taxon>
        <taxon>Pterygota</taxon>
        <taxon>Neoptera</taxon>
        <taxon>Endopterygota</taxon>
        <taxon>Lepidoptera</taxon>
        <taxon>Glossata</taxon>
        <taxon>Ditrysia</taxon>
        <taxon>Tineoidea</taxon>
        <taxon>Psychidae</taxon>
        <taxon>Oiketicinae</taxon>
        <taxon>Eumeta</taxon>
    </lineage>
</organism>
<sequence length="88" mass="10596">MRDKKQVKSFVTSNSEYENDKRKSDGYIQHVEQLLINFQQIECNMSIKLHYLHSHLDYFPENLGDLGEEQGQCFHQDIHTMKERYQEC</sequence>
<dbReference type="PANTHER" id="PTHR46114">
    <property type="entry name" value="APPLE DOMAIN-CONTAINING PROTEIN"/>
    <property type="match status" value="1"/>
</dbReference>
<proteinExistence type="predicted"/>
<name>A0A4C1UV51_EUMVA</name>
<dbReference type="AlphaFoldDB" id="A0A4C1UV51"/>
<evidence type="ECO:0000313" key="3">
    <source>
        <dbReference type="Proteomes" id="UP000299102"/>
    </source>
</evidence>
<evidence type="ECO:0000313" key="2">
    <source>
        <dbReference type="EMBL" id="GBP30318.1"/>
    </source>
</evidence>
<protein>
    <submittedName>
        <fullName evidence="2">Uncharacterized protein</fullName>
    </submittedName>
</protein>
<evidence type="ECO:0000256" key="1">
    <source>
        <dbReference type="SAM" id="MobiDB-lite"/>
    </source>
</evidence>
<accession>A0A4C1UV51</accession>
<dbReference type="PANTHER" id="PTHR46114:SF1">
    <property type="entry name" value="ZAD DOMAIN-CONTAINING PROTEIN"/>
    <property type="match status" value="1"/>
</dbReference>
<feature type="region of interest" description="Disordered" evidence="1">
    <location>
        <begin position="1"/>
        <end position="22"/>
    </location>
</feature>
<dbReference type="EMBL" id="BGZK01000231">
    <property type="protein sequence ID" value="GBP30318.1"/>
    <property type="molecule type" value="Genomic_DNA"/>
</dbReference>
<keyword evidence="3" id="KW-1185">Reference proteome</keyword>